<dbReference type="InterPro" id="IPR001789">
    <property type="entry name" value="Sig_transdc_resp-reg_receiver"/>
</dbReference>
<dbReference type="InterPro" id="IPR025662">
    <property type="entry name" value="Sigma_54_int_dom_ATP-bd_1"/>
</dbReference>
<evidence type="ECO:0000256" key="1">
    <source>
        <dbReference type="ARBA" id="ARBA00022553"/>
    </source>
</evidence>
<keyword evidence="1 9" id="KW-0597">Phosphoprotein</keyword>
<comment type="caution">
    <text evidence="12">The sequence shown here is derived from an EMBL/GenBank/DDBJ whole genome shotgun (WGS) entry which is preliminary data.</text>
</comment>
<evidence type="ECO:0000256" key="8">
    <source>
        <dbReference type="ARBA" id="ARBA00023163"/>
    </source>
</evidence>
<dbReference type="SMART" id="SM00382">
    <property type="entry name" value="AAA"/>
    <property type="match status" value="1"/>
</dbReference>
<keyword evidence="13" id="KW-1185">Reference proteome</keyword>
<keyword evidence="4" id="KW-0902">Two-component regulatory system</keyword>
<proteinExistence type="predicted"/>
<dbReference type="InterPro" id="IPR058031">
    <property type="entry name" value="AAA_lid_NorR"/>
</dbReference>
<feature type="domain" description="Sigma-54 factor interaction" evidence="10">
    <location>
        <begin position="145"/>
        <end position="374"/>
    </location>
</feature>
<gene>
    <name evidence="12" type="ORF">C0081_03455</name>
</gene>
<feature type="domain" description="Response regulatory" evidence="11">
    <location>
        <begin position="7"/>
        <end position="121"/>
    </location>
</feature>
<dbReference type="PANTHER" id="PTHR32071">
    <property type="entry name" value="TRANSCRIPTIONAL REGULATORY PROTEIN"/>
    <property type="match status" value="1"/>
</dbReference>
<evidence type="ECO:0000259" key="10">
    <source>
        <dbReference type="PROSITE" id="PS50045"/>
    </source>
</evidence>
<dbReference type="Gene3D" id="3.40.50.300">
    <property type="entry name" value="P-loop containing nucleotide triphosphate hydrolases"/>
    <property type="match status" value="1"/>
</dbReference>
<dbReference type="Pfam" id="PF02954">
    <property type="entry name" value="HTH_8"/>
    <property type="match status" value="1"/>
</dbReference>
<feature type="modified residue" description="4-aspartylphosphate" evidence="9">
    <location>
        <position position="56"/>
    </location>
</feature>
<dbReference type="PROSITE" id="PS00675">
    <property type="entry name" value="SIGMA54_INTERACT_1"/>
    <property type="match status" value="1"/>
</dbReference>
<dbReference type="InterPro" id="IPR027417">
    <property type="entry name" value="P-loop_NTPase"/>
</dbReference>
<keyword evidence="8" id="KW-0804">Transcription</keyword>
<evidence type="ECO:0000256" key="2">
    <source>
        <dbReference type="ARBA" id="ARBA00022741"/>
    </source>
</evidence>
<evidence type="ECO:0000256" key="6">
    <source>
        <dbReference type="ARBA" id="ARBA00023125"/>
    </source>
</evidence>
<dbReference type="PROSITE" id="PS50045">
    <property type="entry name" value="SIGMA54_INTERACT_4"/>
    <property type="match status" value="1"/>
</dbReference>
<dbReference type="PROSITE" id="PS00676">
    <property type="entry name" value="SIGMA54_INTERACT_2"/>
    <property type="match status" value="1"/>
</dbReference>
<dbReference type="SUPFAM" id="SSF46689">
    <property type="entry name" value="Homeodomain-like"/>
    <property type="match status" value="1"/>
</dbReference>
<dbReference type="SUPFAM" id="SSF52172">
    <property type="entry name" value="CheY-like"/>
    <property type="match status" value="1"/>
</dbReference>
<dbReference type="AlphaFoldDB" id="A0A2N5XVW1"/>
<dbReference type="SUPFAM" id="SSF52540">
    <property type="entry name" value="P-loop containing nucleoside triphosphate hydrolases"/>
    <property type="match status" value="1"/>
</dbReference>
<dbReference type="GO" id="GO:0005524">
    <property type="term" value="F:ATP binding"/>
    <property type="evidence" value="ECO:0007669"/>
    <property type="project" value="UniProtKB-KW"/>
</dbReference>
<keyword evidence="3" id="KW-0067">ATP-binding</keyword>
<organism evidence="12 13">
    <name type="scientific">Cohaesibacter celericrescens</name>
    <dbReference type="NCBI Taxonomy" id="2067669"/>
    <lineage>
        <taxon>Bacteria</taxon>
        <taxon>Pseudomonadati</taxon>
        <taxon>Pseudomonadota</taxon>
        <taxon>Alphaproteobacteria</taxon>
        <taxon>Hyphomicrobiales</taxon>
        <taxon>Cohaesibacteraceae</taxon>
    </lineage>
</organism>
<reference evidence="12 13" key="1">
    <citation type="submission" date="2018-01" db="EMBL/GenBank/DDBJ databases">
        <title>The draft genome sequence of Cohaesibacter sp. H1304.</title>
        <authorList>
            <person name="Wang N.-N."/>
            <person name="Du Z.-J."/>
        </authorList>
    </citation>
    <scope>NUCLEOTIDE SEQUENCE [LARGE SCALE GENOMIC DNA]</scope>
    <source>
        <strain evidence="12 13">H1304</strain>
    </source>
</reference>
<evidence type="ECO:0000313" key="12">
    <source>
        <dbReference type="EMBL" id="PLW78652.1"/>
    </source>
</evidence>
<protein>
    <submittedName>
        <fullName evidence="12">Fis family transcriptional regulator</fullName>
    </submittedName>
</protein>
<dbReference type="PROSITE" id="PS00688">
    <property type="entry name" value="SIGMA54_INTERACT_3"/>
    <property type="match status" value="1"/>
</dbReference>
<dbReference type="InterPro" id="IPR003593">
    <property type="entry name" value="AAA+_ATPase"/>
</dbReference>
<evidence type="ECO:0000256" key="9">
    <source>
        <dbReference type="PROSITE-ProRule" id="PRU00169"/>
    </source>
</evidence>
<dbReference type="FunFam" id="3.40.50.2300:FF:000018">
    <property type="entry name" value="DNA-binding transcriptional regulator NtrC"/>
    <property type="match status" value="1"/>
</dbReference>
<dbReference type="Gene3D" id="1.10.8.60">
    <property type="match status" value="1"/>
</dbReference>
<keyword evidence="5" id="KW-0805">Transcription regulation</keyword>
<dbReference type="InterPro" id="IPR009057">
    <property type="entry name" value="Homeodomain-like_sf"/>
</dbReference>
<accession>A0A2N5XVW1</accession>
<dbReference type="Pfam" id="PF00072">
    <property type="entry name" value="Response_reg"/>
    <property type="match status" value="1"/>
</dbReference>
<evidence type="ECO:0000256" key="3">
    <source>
        <dbReference type="ARBA" id="ARBA00022840"/>
    </source>
</evidence>
<dbReference type="FunFam" id="3.40.50.300:FF:000006">
    <property type="entry name" value="DNA-binding transcriptional regulator NtrC"/>
    <property type="match status" value="1"/>
</dbReference>
<dbReference type="EMBL" id="PKUQ01000002">
    <property type="protein sequence ID" value="PLW78652.1"/>
    <property type="molecule type" value="Genomic_DNA"/>
</dbReference>
<name>A0A2N5XVW1_9HYPH</name>
<dbReference type="Pfam" id="PF25601">
    <property type="entry name" value="AAA_lid_14"/>
    <property type="match status" value="1"/>
</dbReference>
<dbReference type="GO" id="GO:0000160">
    <property type="term" value="P:phosphorelay signal transduction system"/>
    <property type="evidence" value="ECO:0007669"/>
    <property type="project" value="UniProtKB-KW"/>
</dbReference>
<dbReference type="InterPro" id="IPR025944">
    <property type="entry name" value="Sigma_54_int_dom_CS"/>
</dbReference>
<evidence type="ECO:0000256" key="5">
    <source>
        <dbReference type="ARBA" id="ARBA00023015"/>
    </source>
</evidence>
<sequence length="449" mass="50911">MSEMDISVIYIEDDKSVQFAYMQSMTMSGFTVVSADNAEDGLELVKKDRSSIVVTDIRLPGMSGIELMHKVHKLDDGIPVVLVTGHGDVEMAVNAMKIGAYDFIEKPCNNERLTEVLKRAVEKRRLVLENLKLRLEQKTANGPVMIGQSKAMKRIRDTLLNISDTDADILIEGETGTGKEVVANSIHAWSSRRNGNFVPLNCAAFPDSLFESEMFGHEAGSFTGATKKRIGKIEHANKGTLFLDEIESMPLDIQAKFLRVLQERSVERLGDNKIIPVDCRVVAATKENLLDLSQNKEFRLDLYYRLNVVTIHLPPLRDKRDDIPELFYHFATMAAQHYRRPVPDIKPELIIWLQTQDWPGNVRELKHTAERYVLGLFAPDFGDFPISEDHRMSLSDSLDTFEKRLIEDALKKNDGHVSSAAKQLLLPRKTLYDKIKRHSIKPDSYRSDC</sequence>
<dbReference type="CDD" id="cd17549">
    <property type="entry name" value="REC_DctD-like"/>
    <property type="match status" value="1"/>
</dbReference>
<dbReference type="PROSITE" id="PS50110">
    <property type="entry name" value="RESPONSE_REGULATORY"/>
    <property type="match status" value="1"/>
</dbReference>
<dbReference type="Proteomes" id="UP000234881">
    <property type="component" value="Unassembled WGS sequence"/>
</dbReference>
<dbReference type="Gene3D" id="3.40.50.2300">
    <property type="match status" value="1"/>
</dbReference>
<dbReference type="CDD" id="cd00009">
    <property type="entry name" value="AAA"/>
    <property type="match status" value="1"/>
</dbReference>
<dbReference type="InterPro" id="IPR011006">
    <property type="entry name" value="CheY-like_superfamily"/>
</dbReference>
<keyword evidence="2" id="KW-0547">Nucleotide-binding</keyword>
<dbReference type="PRINTS" id="PR01590">
    <property type="entry name" value="HTHFIS"/>
</dbReference>
<dbReference type="GO" id="GO:0043565">
    <property type="term" value="F:sequence-specific DNA binding"/>
    <property type="evidence" value="ECO:0007669"/>
    <property type="project" value="InterPro"/>
</dbReference>
<dbReference type="SMART" id="SM00448">
    <property type="entry name" value="REC"/>
    <property type="match status" value="1"/>
</dbReference>
<keyword evidence="7" id="KW-0010">Activator</keyword>
<dbReference type="Gene3D" id="1.10.10.60">
    <property type="entry name" value="Homeodomain-like"/>
    <property type="match status" value="1"/>
</dbReference>
<dbReference type="RefSeq" id="WP_101532417.1">
    <property type="nucleotide sequence ID" value="NZ_PKUQ01000002.1"/>
</dbReference>
<evidence type="ECO:0000256" key="4">
    <source>
        <dbReference type="ARBA" id="ARBA00023012"/>
    </source>
</evidence>
<keyword evidence="6" id="KW-0238">DNA-binding</keyword>
<dbReference type="Pfam" id="PF00158">
    <property type="entry name" value="Sigma54_activat"/>
    <property type="match status" value="1"/>
</dbReference>
<evidence type="ECO:0000313" key="13">
    <source>
        <dbReference type="Proteomes" id="UP000234881"/>
    </source>
</evidence>
<dbReference type="InterPro" id="IPR002078">
    <property type="entry name" value="Sigma_54_int"/>
</dbReference>
<dbReference type="InterPro" id="IPR025943">
    <property type="entry name" value="Sigma_54_int_dom_ATP-bd_2"/>
</dbReference>
<evidence type="ECO:0000259" key="11">
    <source>
        <dbReference type="PROSITE" id="PS50110"/>
    </source>
</evidence>
<dbReference type="GO" id="GO:0006355">
    <property type="term" value="P:regulation of DNA-templated transcription"/>
    <property type="evidence" value="ECO:0007669"/>
    <property type="project" value="InterPro"/>
</dbReference>
<dbReference type="InterPro" id="IPR002197">
    <property type="entry name" value="HTH_Fis"/>
</dbReference>
<dbReference type="PANTHER" id="PTHR32071:SF57">
    <property type="entry name" value="C4-DICARBOXYLATE TRANSPORT TRANSCRIPTIONAL REGULATORY PROTEIN DCTD"/>
    <property type="match status" value="1"/>
</dbReference>
<dbReference type="OrthoDB" id="9762726at2"/>
<evidence type="ECO:0000256" key="7">
    <source>
        <dbReference type="ARBA" id="ARBA00023159"/>
    </source>
</evidence>